<dbReference type="InterPro" id="IPR042213">
    <property type="entry name" value="NBD_C_sf"/>
</dbReference>
<evidence type="ECO:0000259" key="8">
    <source>
        <dbReference type="Pfam" id="PF17042"/>
    </source>
</evidence>
<dbReference type="RefSeq" id="WP_284342350.1">
    <property type="nucleotide sequence ID" value="NZ_BSNS01000022.1"/>
</dbReference>
<dbReference type="Pfam" id="PF17042">
    <property type="entry name" value="NBD_C"/>
    <property type="match status" value="1"/>
</dbReference>
<feature type="domain" description="Four-carbon acid sugar kinase nucleotide binding" evidence="8">
    <location>
        <begin position="252"/>
        <end position="330"/>
    </location>
</feature>
<keyword evidence="5" id="KW-0067">ATP-binding</keyword>
<keyword evidence="6" id="KW-0119">Carbohydrate metabolism</keyword>
<evidence type="ECO:0000256" key="3">
    <source>
        <dbReference type="ARBA" id="ARBA00022741"/>
    </source>
</evidence>
<evidence type="ECO:0000256" key="2">
    <source>
        <dbReference type="ARBA" id="ARBA00022679"/>
    </source>
</evidence>
<evidence type="ECO:0000313" key="9">
    <source>
        <dbReference type="EMBL" id="GLQ56964.1"/>
    </source>
</evidence>
<evidence type="ECO:0000256" key="5">
    <source>
        <dbReference type="ARBA" id="ARBA00022840"/>
    </source>
</evidence>
<evidence type="ECO:0000256" key="1">
    <source>
        <dbReference type="ARBA" id="ARBA00005715"/>
    </source>
</evidence>
<keyword evidence="2" id="KW-0808">Transferase</keyword>
<gene>
    <name evidence="9" type="ORF">GCM10010862_42230</name>
</gene>
<evidence type="ECO:0000256" key="4">
    <source>
        <dbReference type="ARBA" id="ARBA00022777"/>
    </source>
</evidence>
<organism evidence="9 10">
    <name type="scientific">Devosia nitrariae</name>
    <dbReference type="NCBI Taxonomy" id="2071872"/>
    <lineage>
        <taxon>Bacteria</taxon>
        <taxon>Pseudomonadati</taxon>
        <taxon>Pseudomonadota</taxon>
        <taxon>Alphaproteobacteria</taxon>
        <taxon>Hyphomicrobiales</taxon>
        <taxon>Devosiaceae</taxon>
        <taxon>Devosia</taxon>
    </lineage>
</organism>
<dbReference type="Gene3D" id="3.40.980.20">
    <property type="entry name" value="Four-carbon acid sugar kinase, nucleotide binding domain"/>
    <property type="match status" value="1"/>
</dbReference>
<name>A0ABQ5WA27_9HYPH</name>
<dbReference type="EMBL" id="BSNS01000022">
    <property type="protein sequence ID" value="GLQ56964.1"/>
    <property type="molecule type" value="Genomic_DNA"/>
</dbReference>
<proteinExistence type="inferred from homology"/>
<evidence type="ECO:0000313" key="10">
    <source>
        <dbReference type="Proteomes" id="UP001156691"/>
    </source>
</evidence>
<dbReference type="Pfam" id="PF07005">
    <property type="entry name" value="SBD_N"/>
    <property type="match status" value="1"/>
</dbReference>
<reference evidence="10" key="1">
    <citation type="journal article" date="2019" name="Int. J. Syst. Evol. Microbiol.">
        <title>The Global Catalogue of Microorganisms (GCM) 10K type strain sequencing project: providing services to taxonomists for standard genome sequencing and annotation.</title>
        <authorList>
            <consortium name="The Broad Institute Genomics Platform"/>
            <consortium name="The Broad Institute Genome Sequencing Center for Infectious Disease"/>
            <person name="Wu L."/>
            <person name="Ma J."/>
        </authorList>
    </citation>
    <scope>NUCLEOTIDE SEQUENCE [LARGE SCALE GENOMIC DNA]</scope>
    <source>
        <strain evidence="10">NBRC 112416</strain>
    </source>
</reference>
<dbReference type="Gene3D" id="3.40.50.10840">
    <property type="entry name" value="Putative sugar-binding, N-terminal domain"/>
    <property type="match status" value="1"/>
</dbReference>
<keyword evidence="3" id="KW-0547">Nucleotide-binding</keyword>
<dbReference type="InterPro" id="IPR031475">
    <property type="entry name" value="NBD_C"/>
</dbReference>
<dbReference type="InterPro" id="IPR037051">
    <property type="entry name" value="4-carb_acid_sugar_kinase_N_sf"/>
</dbReference>
<accession>A0ABQ5WA27</accession>
<comment type="similarity">
    <text evidence="1">Belongs to the four-carbon acid sugar kinase family.</text>
</comment>
<dbReference type="SUPFAM" id="SSF142764">
    <property type="entry name" value="YgbK-like"/>
    <property type="match status" value="1"/>
</dbReference>
<sequence>MTRLAIIADDLTGALDSAAPFAMRGLRTLVALTPAGLQEALGQGADIVAASADSRELAPDAARAAVGACHAQLPAQQAIFKKVDSRLKGNIAAELDAIPHRRALVVPAIPAFGRWVHKGVLSGFGVDEPVDIAARLGAHAGTAHVPDALVQSDIEAAVAEGDYDLPVGARALAEAMAERMAPEGRAPAPTLAARRVIAIIGSADPITREQVETLRRGMPDLAYIAAPGGETPEALPLASALTLVQAVPGARPVDATTVAERLGEVLARLEPEPGTLLVITGGATAQAVLARIGIAVLEVVGEALPGLPIARAEGFTIITKSGGFGEPDTLLRLLGHVTATPVENIG</sequence>
<comment type="caution">
    <text evidence="9">The sequence shown here is derived from an EMBL/GenBank/DDBJ whole genome shotgun (WGS) entry which is preliminary data.</text>
</comment>
<keyword evidence="10" id="KW-1185">Reference proteome</keyword>
<evidence type="ECO:0008006" key="11">
    <source>
        <dbReference type="Google" id="ProtNLM"/>
    </source>
</evidence>
<dbReference type="Proteomes" id="UP001156691">
    <property type="component" value="Unassembled WGS sequence"/>
</dbReference>
<keyword evidence="4" id="KW-0418">Kinase</keyword>
<evidence type="ECO:0000259" key="7">
    <source>
        <dbReference type="Pfam" id="PF07005"/>
    </source>
</evidence>
<feature type="domain" description="Four-carbon acid sugar kinase N-terminal" evidence="7">
    <location>
        <begin position="4"/>
        <end position="123"/>
    </location>
</feature>
<protein>
    <recommendedName>
        <fullName evidence="11">Four-carbon acid sugar kinase family protein</fullName>
    </recommendedName>
</protein>
<evidence type="ECO:0000256" key="6">
    <source>
        <dbReference type="ARBA" id="ARBA00023277"/>
    </source>
</evidence>
<dbReference type="InterPro" id="IPR010737">
    <property type="entry name" value="4-carb_acid_sugar_kinase_N"/>
</dbReference>